<evidence type="ECO:0000256" key="5">
    <source>
        <dbReference type="ARBA" id="ARBA00023014"/>
    </source>
</evidence>
<dbReference type="SUPFAM" id="SSF102114">
    <property type="entry name" value="Radical SAM enzymes"/>
    <property type="match status" value="1"/>
</dbReference>
<dbReference type="PANTHER" id="PTHR43409">
    <property type="entry name" value="ANAEROBIC MAGNESIUM-PROTOPORPHYRIN IX MONOMETHYL ESTER CYCLASE-RELATED"/>
    <property type="match status" value="1"/>
</dbReference>
<evidence type="ECO:0000313" key="7">
    <source>
        <dbReference type="EMBL" id="SCY26672.1"/>
    </source>
</evidence>
<evidence type="ECO:0000313" key="8">
    <source>
        <dbReference type="Proteomes" id="UP000198870"/>
    </source>
</evidence>
<evidence type="ECO:0000256" key="1">
    <source>
        <dbReference type="ARBA" id="ARBA00001966"/>
    </source>
</evidence>
<feature type="domain" description="Radical SAM core" evidence="6">
    <location>
        <begin position="18"/>
        <end position="292"/>
    </location>
</feature>
<dbReference type="GO" id="GO:0046872">
    <property type="term" value="F:metal ion binding"/>
    <property type="evidence" value="ECO:0007669"/>
    <property type="project" value="UniProtKB-KW"/>
</dbReference>
<dbReference type="PROSITE" id="PS51918">
    <property type="entry name" value="RADICAL_SAM"/>
    <property type="match status" value="1"/>
</dbReference>
<evidence type="ECO:0000256" key="2">
    <source>
        <dbReference type="ARBA" id="ARBA00022691"/>
    </source>
</evidence>
<dbReference type="RefSeq" id="WP_092210475.1">
    <property type="nucleotide sequence ID" value="NZ_FMUX01000006.1"/>
</dbReference>
<dbReference type="InterPro" id="IPR051198">
    <property type="entry name" value="BchE-like"/>
</dbReference>
<dbReference type="GO" id="GO:0003824">
    <property type="term" value="F:catalytic activity"/>
    <property type="evidence" value="ECO:0007669"/>
    <property type="project" value="InterPro"/>
</dbReference>
<keyword evidence="4" id="KW-0408">Iron</keyword>
<evidence type="ECO:0000256" key="3">
    <source>
        <dbReference type="ARBA" id="ARBA00022723"/>
    </source>
</evidence>
<keyword evidence="3" id="KW-0479">Metal-binding</keyword>
<evidence type="ECO:0000256" key="4">
    <source>
        <dbReference type="ARBA" id="ARBA00023004"/>
    </source>
</evidence>
<comment type="cofactor">
    <cofactor evidence="1">
        <name>[4Fe-4S] cluster</name>
        <dbReference type="ChEBI" id="CHEBI:49883"/>
    </cofactor>
</comment>
<proteinExistence type="predicted"/>
<dbReference type="EMBL" id="FMUX01000006">
    <property type="protein sequence ID" value="SCY26672.1"/>
    <property type="molecule type" value="Genomic_DNA"/>
</dbReference>
<dbReference type="OrthoDB" id="5470216at2"/>
<dbReference type="InterPro" id="IPR058240">
    <property type="entry name" value="rSAM_sf"/>
</dbReference>
<organism evidence="7 8">
    <name type="scientific">Desulfoluna spongiiphila</name>
    <dbReference type="NCBI Taxonomy" id="419481"/>
    <lineage>
        <taxon>Bacteria</taxon>
        <taxon>Pseudomonadati</taxon>
        <taxon>Thermodesulfobacteriota</taxon>
        <taxon>Desulfobacteria</taxon>
        <taxon>Desulfobacterales</taxon>
        <taxon>Desulfolunaceae</taxon>
        <taxon>Desulfoluna</taxon>
    </lineage>
</organism>
<sequence length="384" mass="42982">MKTACEYEGFEQGPIRPPSEAASLLIRVSRNCPWNRCTFCPVYKGESFSLRPVADVIRDIDAVAKYAIPLHGVIEKNGRVTRSDIEAVQASVAGNEIYAFQAAVNWARGRMTSVFLQDANSLIVKPEDLIRVLEYMRSVFPWAYRITSYARSHTVARISDEHLARMAEAGLNRIHIGMESGSDAVLKMVKKGSTKAMHIKGGQKVKRAGMELSEYVMPGLGGRRWSRDHALETADALTQINPDFIRLRTLAIPGHTELFTDWKEGRFEKITDVEAAEEILLFLESLGDITSSLASDHILNLFQDVEGCFPEDREAMCGKIRAFLAMDPVEKMHYQVGRRLGLFHGIGGMKGSAHMKQVEATCRQYAITPQNVDEVITQLMTQFI</sequence>
<accession>A0A1G5EI97</accession>
<protein>
    <submittedName>
        <fullName evidence="7">Radical SAM superfamily protein</fullName>
    </submittedName>
</protein>
<dbReference type="InterPro" id="IPR006638">
    <property type="entry name" value="Elp3/MiaA/NifB-like_rSAM"/>
</dbReference>
<dbReference type="Gene3D" id="3.80.30.20">
    <property type="entry name" value="tm_1862 like domain"/>
    <property type="match status" value="1"/>
</dbReference>
<dbReference type="SFLD" id="SFLDS00029">
    <property type="entry name" value="Radical_SAM"/>
    <property type="match status" value="1"/>
</dbReference>
<dbReference type="InterPro" id="IPR007197">
    <property type="entry name" value="rSAM"/>
</dbReference>
<dbReference type="GO" id="GO:0051536">
    <property type="term" value="F:iron-sulfur cluster binding"/>
    <property type="evidence" value="ECO:0007669"/>
    <property type="project" value="UniProtKB-KW"/>
</dbReference>
<keyword evidence="2" id="KW-0949">S-adenosyl-L-methionine</keyword>
<dbReference type="Proteomes" id="UP000198870">
    <property type="component" value="Unassembled WGS sequence"/>
</dbReference>
<dbReference type="SMART" id="SM00729">
    <property type="entry name" value="Elp3"/>
    <property type="match status" value="1"/>
</dbReference>
<dbReference type="STRING" id="419481.SAMN05216233_10633"/>
<dbReference type="AlphaFoldDB" id="A0A1G5EI97"/>
<gene>
    <name evidence="7" type="ORF">SAMN05216233_10633</name>
</gene>
<reference evidence="7 8" key="1">
    <citation type="submission" date="2016-10" db="EMBL/GenBank/DDBJ databases">
        <authorList>
            <person name="de Groot N.N."/>
        </authorList>
    </citation>
    <scope>NUCLEOTIDE SEQUENCE [LARGE SCALE GENOMIC DNA]</scope>
    <source>
        <strain evidence="7 8">AA1</strain>
    </source>
</reference>
<keyword evidence="5" id="KW-0411">Iron-sulfur</keyword>
<dbReference type="SFLD" id="SFLDG01095">
    <property type="entry name" value="Uncharacterised_Radical_SAM_Su"/>
    <property type="match status" value="1"/>
</dbReference>
<dbReference type="InterPro" id="IPR023404">
    <property type="entry name" value="rSAM_horseshoe"/>
</dbReference>
<name>A0A1G5EI97_9BACT</name>
<dbReference type="Pfam" id="PF04055">
    <property type="entry name" value="Radical_SAM"/>
    <property type="match status" value="1"/>
</dbReference>
<keyword evidence="8" id="KW-1185">Reference proteome</keyword>
<dbReference type="PANTHER" id="PTHR43409:SF4">
    <property type="entry name" value="RADICAL SAM SUPERFAMILY PROTEIN"/>
    <property type="match status" value="1"/>
</dbReference>
<evidence type="ECO:0000259" key="6">
    <source>
        <dbReference type="PROSITE" id="PS51918"/>
    </source>
</evidence>